<dbReference type="InterPro" id="IPR001633">
    <property type="entry name" value="EAL_dom"/>
</dbReference>
<feature type="domain" description="GGDEF" evidence="4">
    <location>
        <begin position="348"/>
        <end position="485"/>
    </location>
</feature>
<feature type="domain" description="EAL" evidence="3">
    <location>
        <begin position="492"/>
        <end position="746"/>
    </location>
</feature>
<gene>
    <name evidence="5" type="ORF">DES47_103154</name>
</gene>
<dbReference type="Gene3D" id="3.20.20.450">
    <property type="entry name" value="EAL domain"/>
    <property type="match status" value="1"/>
</dbReference>
<sequence>MEYASGDPADDLVSLLDETDLELPAPSSKVWRVLVVDDDPGVHSTTEFSLRGVQILGRPLELLHAHSAKEARELLTREDDVAVVLLDVVMEREDAGLSLVKVIRDELGLSEPRIILRTGQPGYAPELDVIRLYDINDYKTKSELTQTKLYTALTSAIRSYKQIRALASSRRGLEMIVRASTELMAVQGLHRFSAGVVTQICALLELPPDGLVCVQSTNEAQAPRIVAAAGRYRGLINSTLDNIDQDVVRSALTRCLSTQRSFFDQGTALYIKGSSGKALAAYIDTEHVLSDIDHQLLEVFCANVAVGLDNVQLFARLNESVFVDSLTRLPNRNRLIALLDERCQNAAASTTLALVDIDDFADINDALGHELGDSLLQAVADRLTRALKAPVVVARVSGDVFGVLGPDGHVTPALLAAQFLLPFECQQGNQKDSQQESLQITATIGFVRLADSSGKGTEVLKDANIALKRSKTRQRGGHGYYTQDMGADIRERVKLLRGLRSAFESERLFVMYQPQLQLMGNRVLGAEALIRWKTEDGKFVPPDRFIPVAEYSGLIVAIGEWVLRTACRELNRLIDLGYPDFRMAVNVSVAQLRHPDFIAMLQSALADTGVNPAQVELEITESMAMEDVNFIVQIVDQIKQTGVTIAIDDFGTGFSSLSQLRHLRVDRLKIDRAFVNEIVAIDKGCDIARMVVELARSLHLEVLAEGIETEQQAAVLRELGCHEGQGYLFARPMEPAQLVTWLAEHRG</sequence>
<name>A0A4R6QM36_9BURK</name>
<dbReference type="SUPFAM" id="SSF141868">
    <property type="entry name" value="EAL domain-like"/>
    <property type="match status" value="1"/>
</dbReference>
<dbReference type="PANTHER" id="PTHR33121">
    <property type="entry name" value="CYCLIC DI-GMP PHOSPHODIESTERASE PDEF"/>
    <property type="match status" value="1"/>
</dbReference>
<dbReference type="PROSITE" id="PS50887">
    <property type="entry name" value="GGDEF"/>
    <property type="match status" value="1"/>
</dbReference>
<dbReference type="PROSITE" id="PS50883">
    <property type="entry name" value="EAL"/>
    <property type="match status" value="1"/>
</dbReference>
<accession>A0A4R6QM36</accession>
<dbReference type="InParanoid" id="A0A4R6QM36"/>
<proteinExistence type="predicted"/>
<dbReference type="Proteomes" id="UP000295361">
    <property type="component" value="Unassembled WGS sequence"/>
</dbReference>
<dbReference type="SUPFAM" id="SSF52172">
    <property type="entry name" value="CheY-like"/>
    <property type="match status" value="1"/>
</dbReference>
<dbReference type="InterPro" id="IPR000160">
    <property type="entry name" value="GGDEF_dom"/>
</dbReference>
<dbReference type="InterPro" id="IPR035919">
    <property type="entry name" value="EAL_sf"/>
</dbReference>
<evidence type="ECO:0000256" key="1">
    <source>
        <dbReference type="PROSITE-ProRule" id="PRU00169"/>
    </source>
</evidence>
<dbReference type="InterPro" id="IPR021800">
    <property type="entry name" value="DUF3369"/>
</dbReference>
<dbReference type="RefSeq" id="WP_133700971.1">
    <property type="nucleotide sequence ID" value="NZ_SNXS01000003.1"/>
</dbReference>
<organism evidence="5 6">
    <name type="scientific">Roseateles toxinivorans</name>
    <dbReference type="NCBI Taxonomy" id="270368"/>
    <lineage>
        <taxon>Bacteria</taxon>
        <taxon>Pseudomonadati</taxon>
        <taxon>Pseudomonadota</taxon>
        <taxon>Betaproteobacteria</taxon>
        <taxon>Burkholderiales</taxon>
        <taxon>Sphaerotilaceae</taxon>
        <taxon>Roseateles</taxon>
    </lineage>
</organism>
<keyword evidence="6" id="KW-1185">Reference proteome</keyword>
<comment type="caution">
    <text evidence="5">The sequence shown here is derived from an EMBL/GenBank/DDBJ whole genome shotgun (WGS) entry which is preliminary data.</text>
</comment>
<dbReference type="OrthoDB" id="9813903at2"/>
<evidence type="ECO:0000259" key="4">
    <source>
        <dbReference type="PROSITE" id="PS50887"/>
    </source>
</evidence>
<dbReference type="AlphaFoldDB" id="A0A4R6QM36"/>
<dbReference type="CDD" id="cd01949">
    <property type="entry name" value="GGDEF"/>
    <property type="match status" value="1"/>
</dbReference>
<dbReference type="InterPro" id="IPR029787">
    <property type="entry name" value="Nucleotide_cyclase"/>
</dbReference>
<dbReference type="InterPro" id="IPR011006">
    <property type="entry name" value="CheY-like_superfamily"/>
</dbReference>
<reference evidence="5 6" key="1">
    <citation type="submission" date="2019-03" db="EMBL/GenBank/DDBJ databases">
        <title>Genomic Encyclopedia of Type Strains, Phase IV (KMG-IV): sequencing the most valuable type-strain genomes for metagenomic binning, comparative biology and taxonomic classification.</title>
        <authorList>
            <person name="Goeker M."/>
        </authorList>
    </citation>
    <scope>NUCLEOTIDE SEQUENCE [LARGE SCALE GENOMIC DNA]</scope>
    <source>
        <strain evidence="5 6">DSM 16998</strain>
    </source>
</reference>
<dbReference type="InterPro" id="IPR001789">
    <property type="entry name" value="Sig_transdc_resp-reg_receiver"/>
</dbReference>
<protein>
    <submittedName>
        <fullName evidence="5">Diguanylate cyclase (GGDEF)-like protein</fullName>
    </submittedName>
</protein>
<evidence type="ECO:0000259" key="2">
    <source>
        <dbReference type="PROSITE" id="PS50110"/>
    </source>
</evidence>
<feature type="domain" description="Response regulatory" evidence="2">
    <location>
        <begin position="32"/>
        <end position="156"/>
    </location>
</feature>
<keyword evidence="1" id="KW-0597">Phosphoprotein</keyword>
<dbReference type="EMBL" id="SNXS01000003">
    <property type="protein sequence ID" value="TDP71176.1"/>
    <property type="molecule type" value="Genomic_DNA"/>
</dbReference>
<dbReference type="SMART" id="SM00052">
    <property type="entry name" value="EAL"/>
    <property type="match status" value="1"/>
</dbReference>
<dbReference type="GO" id="GO:0000160">
    <property type="term" value="P:phosphorelay signal transduction system"/>
    <property type="evidence" value="ECO:0007669"/>
    <property type="project" value="InterPro"/>
</dbReference>
<feature type="modified residue" description="4-aspartylphosphate" evidence="1">
    <location>
        <position position="87"/>
    </location>
</feature>
<dbReference type="InterPro" id="IPR043128">
    <property type="entry name" value="Rev_trsase/Diguanyl_cyclase"/>
</dbReference>
<dbReference type="InterPro" id="IPR050706">
    <property type="entry name" value="Cyclic-di-GMP_PDE-like"/>
</dbReference>
<evidence type="ECO:0000313" key="6">
    <source>
        <dbReference type="Proteomes" id="UP000295361"/>
    </source>
</evidence>
<evidence type="ECO:0000259" key="3">
    <source>
        <dbReference type="PROSITE" id="PS50883"/>
    </source>
</evidence>
<dbReference type="PANTHER" id="PTHR33121:SF70">
    <property type="entry name" value="SIGNALING PROTEIN YKOW"/>
    <property type="match status" value="1"/>
</dbReference>
<dbReference type="PROSITE" id="PS50110">
    <property type="entry name" value="RESPONSE_REGULATORY"/>
    <property type="match status" value="1"/>
</dbReference>
<dbReference type="CDD" id="cd01948">
    <property type="entry name" value="EAL"/>
    <property type="match status" value="1"/>
</dbReference>
<dbReference type="SMART" id="SM00267">
    <property type="entry name" value="GGDEF"/>
    <property type="match status" value="1"/>
</dbReference>
<dbReference type="SUPFAM" id="SSF55073">
    <property type="entry name" value="Nucleotide cyclase"/>
    <property type="match status" value="1"/>
</dbReference>
<dbReference type="Gene3D" id="3.30.70.270">
    <property type="match status" value="1"/>
</dbReference>
<dbReference type="Pfam" id="PF00563">
    <property type="entry name" value="EAL"/>
    <property type="match status" value="1"/>
</dbReference>
<dbReference type="GO" id="GO:0071111">
    <property type="term" value="F:cyclic-guanylate-specific phosphodiesterase activity"/>
    <property type="evidence" value="ECO:0007669"/>
    <property type="project" value="InterPro"/>
</dbReference>
<dbReference type="Pfam" id="PF11849">
    <property type="entry name" value="DUF3369"/>
    <property type="match status" value="1"/>
</dbReference>
<dbReference type="NCBIfam" id="TIGR00254">
    <property type="entry name" value="GGDEF"/>
    <property type="match status" value="1"/>
</dbReference>
<dbReference type="Pfam" id="PF00990">
    <property type="entry name" value="GGDEF"/>
    <property type="match status" value="1"/>
</dbReference>
<evidence type="ECO:0000313" key="5">
    <source>
        <dbReference type="EMBL" id="TDP71176.1"/>
    </source>
</evidence>
<dbReference type="Gene3D" id="3.40.50.2300">
    <property type="match status" value="1"/>
</dbReference>